<evidence type="ECO:0000313" key="2">
    <source>
        <dbReference type="Proteomes" id="UP000437160"/>
    </source>
</evidence>
<sequence>DYSFSKRELTSQLEIALQNHRGVDFEDYEKEDYLELVQKLEEFDSSLATHYRQLID</sequence>
<dbReference type="EMBL" id="WNIA01000431">
    <property type="protein sequence ID" value="MTV99896.1"/>
    <property type="molecule type" value="Genomic_DNA"/>
</dbReference>
<dbReference type="Pfam" id="PF19387">
    <property type="entry name" value="DUF5962"/>
    <property type="match status" value="1"/>
</dbReference>
<feature type="non-terminal residue" evidence="1">
    <location>
        <position position="1"/>
    </location>
</feature>
<organism evidence="1 2">
    <name type="scientific">Streptococcus pneumoniae</name>
    <dbReference type="NCBI Taxonomy" id="1313"/>
    <lineage>
        <taxon>Bacteria</taxon>
        <taxon>Bacillati</taxon>
        <taxon>Bacillota</taxon>
        <taxon>Bacilli</taxon>
        <taxon>Lactobacillales</taxon>
        <taxon>Streptococcaceae</taxon>
        <taxon>Streptococcus</taxon>
    </lineage>
</organism>
<dbReference type="AlphaFoldDB" id="A0A6I3UZQ9"/>
<comment type="caution">
    <text evidence="1">The sequence shown here is derived from an EMBL/GenBank/DDBJ whole genome shotgun (WGS) entry which is preliminary data.</text>
</comment>
<accession>A0A6I3UZQ9</accession>
<dbReference type="RefSeq" id="WP_230690460.1">
    <property type="nucleotide sequence ID" value="NZ_WNIA01000431.1"/>
</dbReference>
<gene>
    <name evidence="1" type="ORF">GM536_12810</name>
</gene>
<reference evidence="1 2" key="1">
    <citation type="submission" date="2019-11" db="EMBL/GenBank/DDBJ databases">
        <title>Growth characteristics of pneumococcus vary with the chemical composition of the capsule and with environmental conditions.</title>
        <authorList>
            <person name="Tothpal A."/>
            <person name="Desobry K."/>
            <person name="Joshi S."/>
            <person name="Wyllie A.L."/>
            <person name="Weinberger D.M."/>
        </authorList>
    </citation>
    <scope>NUCLEOTIDE SEQUENCE [LARGE SCALE GENOMIC DNA]</scope>
    <source>
        <strain evidence="2">pnumococcus19F</strain>
    </source>
</reference>
<proteinExistence type="predicted"/>
<protein>
    <submittedName>
        <fullName evidence="1">Uncharacterized protein</fullName>
    </submittedName>
</protein>
<evidence type="ECO:0000313" key="1">
    <source>
        <dbReference type="EMBL" id="MTV99896.1"/>
    </source>
</evidence>
<dbReference type="InterPro" id="IPR046006">
    <property type="entry name" value="DUF5962"/>
</dbReference>
<dbReference type="Proteomes" id="UP000437160">
    <property type="component" value="Unassembled WGS sequence"/>
</dbReference>
<name>A0A6I3UZQ9_STREE</name>